<dbReference type="GeneID" id="78392301"/>
<keyword evidence="4" id="KW-1185">Reference proteome</keyword>
<evidence type="ECO:0000313" key="3">
    <source>
        <dbReference type="EMBL" id="AVM48891.1"/>
    </source>
</evidence>
<sequence>MEYIKKRSILLVAILVLSMVLGSISIVSAASRTQDVYKSYDMSVKSGSSAYGYTDGNKWSAVYEKVLGTNGTTLTPIWYSADGSNYYPVEVSRVYQSGGYVYTFKANGAVLYTGQNAVMNPAIIAKLYDKKLTKTIYSGTETVSNQTFNGPVEVEAGANITFDNVKFNNGLTTYGVSNVSNSSFTDSTAVNRGSGKTYIADTHFGHTASSSSFYGQTSSVVGVKLKSNRLSDAVKGKAYAELLSFPDFSYTYYPSSYSARVTAKMHYDTVSIVGALPSGLAASAANYDATAEKTDVNITGTPTAEGIDQLFDINFTEGVSKLNITIPMLINVNAYSVEYMIVGDTPSGYMAPSTVTGVGYGETVTLEAAPNSISGQKNGVNGTWEFSGWSTDRNNISTTKVTTVNVTQNTVVYGQWIFKADSTSSATVTPASGNSSRNSAPAANTVSKHKVHRHGPKTGDSNDIGGYLLVLGVASAMLAVVSKRKAN</sequence>
<dbReference type="Pfam" id="PF18655">
    <property type="entry name" value="SHIRT"/>
    <property type="match status" value="1"/>
</dbReference>
<accession>A0A2S0L6I4</accession>
<dbReference type="AlphaFoldDB" id="A0A2S0L6I4"/>
<name>A0A2S0L6I4_9FIRM</name>
<dbReference type="EMBL" id="CP027228">
    <property type="protein sequence ID" value="AVM48891.1"/>
    <property type="molecule type" value="Genomic_DNA"/>
</dbReference>
<gene>
    <name evidence="3" type="ORF">C5Q96_08500</name>
</gene>
<proteinExistence type="predicted"/>
<dbReference type="RefSeq" id="WP_106057945.1">
    <property type="nucleotide sequence ID" value="NZ_CP027228.1"/>
</dbReference>
<protein>
    <recommendedName>
        <fullName evidence="2">SHIRT domain-containing protein</fullName>
    </recommendedName>
</protein>
<dbReference type="OrthoDB" id="2079176at2"/>
<feature type="compositionally biased region" description="Polar residues" evidence="1">
    <location>
        <begin position="427"/>
        <end position="446"/>
    </location>
</feature>
<dbReference type="InterPro" id="IPR041030">
    <property type="entry name" value="SHIRT"/>
</dbReference>
<feature type="compositionally biased region" description="Basic residues" evidence="1">
    <location>
        <begin position="447"/>
        <end position="456"/>
    </location>
</feature>
<evidence type="ECO:0000259" key="2">
    <source>
        <dbReference type="Pfam" id="PF18655"/>
    </source>
</evidence>
<reference evidence="4" key="1">
    <citation type="submission" date="2018-02" db="EMBL/GenBank/DDBJ databases">
        <authorList>
            <person name="Holder M.E."/>
            <person name="Ajami N.J."/>
            <person name="Petrosino J.F."/>
        </authorList>
    </citation>
    <scope>NUCLEOTIDE SEQUENCE [LARGE SCALE GENOMIC DNA]</scope>
    <source>
        <strain evidence="4">CCUG 47132</strain>
    </source>
</reference>
<evidence type="ECO:0000256" key="1">
    <source>
        <dbReference type="SAM" id="MobiDB-lite"/>
    </source>
</evidence>
<feature type="region of interest" description="Disordered" evidence="1">
    <location>
        <begin position="427"/>
        <end position="459"/>
    </location>
</feature>
<dbReference type="Proteomes" id="UP000237883">
    <property type="component" value="Chromosome"/>
</dbReference>
<dbReference type="KEGG" id="mdv:C5Q96_08500"/>
<evidence type="ECO:0000313" key="4">
    <source>
        <dbReference type="Proteomes" id="UP000237883"/>
    </source>
</evidence>
<feature type="domain" description="SHIRT" evidence="2">
    <location>
        <begin position="352"/>
        <end position="418"/>
    </location>
</feature>
<organism evidence="3 4">
    <name type="scientific">Mogibacterium diversum</name>
    <dbReference type="NCBI Taxonomy" id="114527"/>
    <lineage>
        <taxon>Bacteria</taxon>
        <taxon>Bacillati</taxon>
        <taxon>Bacillota</taxon>
        <taxon>Clostridia</taxon>
        <taxon>Peptostreptococcales</taxon>
        <taxon>Anaerovoracaceae</taxon>
        <taxon>Mogibacterium</taxon>
    </lineage>
</organism>